<organism evidence="1 2">
    <name type="scientific">Flemingia macrophylla</name>
    <dbReference type="NCBI Taxonomy" id="520843"/>
    <lineage>
        <taxon>Eukaryota</taxon>
        <taxon>Viridiplantae</taxon>
        <taxon>Streptophyta</taxon>
        <taxon>Embryophyta</taxon>
        <taxon>Tracheophyta</taxon>
        <taxon>Spermatophyta</taxon>
        <taxon>Magnoliopsida</taxon>
        <taxon>eudicotyledons</taxon>
        <taxon>Gunneridae</taxon>
        <taxon>Pentapetalae</taxon>
        <taxon>rosids</taxon>
        <taxon>fabids</taxon>
        <taxon>Fabales</taxon>
        <taxon>Fabaceae</taxon>
        <taxon>Papilionoideae</taxon>
        <taxon>50 kb inversion clade</taxon>
        <taxon>NPAAA clade</taxon>
        <taxon>indigoferoid/millettioid clade</taxon>
        <taxon>Phaseoleae</taxon>
        <taxon>Flemingia</taxon>
    </lineage>
</organism>
<keyword evidence="2" id="KW-1185">Reference proteome</keyword>
<dbReference type="EMBL" id="JBGMDY010000004">
    <property type="protein sequence ID" value="KAL2337770.1"/>
    <property type="molecule type" value="Genomic_DNA"/>
</dbReference>
<dbReference type="AlphaFoldDB" id="A0ABD1MPN3"/>
<protein>
    <submittedName>
        <fullName evidence="1">Uncharacterized protein</fullName>
    </submittedName>
</protein>
<evidence type="ECO:0000313" key="2">
    <source>
        <dbReference type="Proteomes" id="UP001603857"/>
    </source>
</evidence>
<reference evidence="1 2" key="1">
    <citation type="submission" date="2024-08" db="EMBL/GenBank/DDBJ databases">
        <title>Insights into the chromosomal genome structure of Flemingia macrophylla.</title>
        <authorList>
            <person name="Ding Y."/>
            <person name="Zhao Y."/>
            <person name="Bi W."/>
            <person name="Wu M."/>
            <person name="Zhao G."/>
            <person name="Gong Y."/>
            <person name="Li W."/>
            <person name="Zhang P."/>
        </authorList>
    </citation>
    <scope>NUCLEOTIDE SEQUENCE [LARGE SCALE GENOMIC DNA]</scope>
    <source>
        <strain evidence="1">DYQJB</strain>
        <tissue evidence="1">Leaf</tissue>
    </source>
</reference>
<gene>
    <name evidence="1" type="ORF">Fmac_012216</name>
</gene>
<proteinExistence type="predicted"/>
<evidence type="ECO:0000313" key="1">
    <source>
        <dbReference type="EMBL" id="KAL2337770.1"/>
    </source>
</evidence>
<sequence length="99" mass="11200">MRAQPLRRHFVPFTRCSSSTINNAKIKVVGVGDSDNNFVNRMIGCGLHLLYTCNLTTTWTVTENMLSVDSYYLNPIKLGREEVHKQLPKLTMVQSPSKS</sequence>
<accession>A0ABD1MPN3</accession>
<dbReference type="Proteomes" id="UP001603857">
    <property type="component" value="Unassembled WGS sequence"/>
</dbReference>
<comment type="caution">
    <text evidence="1">The sequence shown here is derived from an EMBL/GenBank/DDBJ whole genome shotgun (WGS) entry which is preliminary data.</text>
</comment>
<name>A0ABD1MPN3_9FABA</name>